<name>A0A811YFQ9_NYCPR</name>
<dbReference type="AlphaFoldDB" id="A0A811YFQ9"/>
<evidence type="ECO:0000313" key="2">
    <source>
        <dbReference type="Proteomes" id="UP000645828"/>
    </source>
</evidence>
<dbReference type="Proteomes" id="UP000645828">
    <property type="component" value="Unassembled WGS sequence"/>
</dbReference>
<comment type="caution">
    <text evidence="1">The sequence shown here is derived from an EMBL/GenBank/DDBJ whole genome shotgun (WGS) entry which is preliminary data.</text>
</comment>
<sequence length="50" mass="5220">MHFVLKTPLLHLPPGLCPGSTAPCASSSLLSHSLYCISLLCSVGLGRGHF</sequence>
<dbReference type="EMBL" id="CAJHUB010000676">
    <property type="protein sequence ID" value="CAD7676086.1"/>
    <property type="molecule type" value="Genomic_DNA"/>
</dbReference>
<gene>
    <name evidence="1" type="ORF">NYPRO_LOCUS8881</name>
</gene>
<accession>A0A811YFQ9</accession>
<proteinExistence type="predicted"/>
<evidence type="ECO:0000313" key="1">
    <source>
        <dbReference type="EMBL" id="CAD7676086.1"/>
    </source>
</evidence>
<protein>
    <submittedName>
        <fullName evidence="1">(raccoon dog) hypothetical protein</fullName>
    </submittedName>
</protein>
<organism evidence="1 2">
    <name type="scientific">Nyctereutes procyonoides</name>
    <name type="common">Raccoon dog</name>
    <name type="synonym">Canis procyonoides</name>
    <dbReference type="NCBI Taxonomy" id="34880"/>
    <lineage>
        <taxon>Eukaryota</taxon>
        <taxon>Metazoa</taxon>
        <taxon>Chordata</taxon>
        <taxon>Craniata</taxon>
        <taxon>Vertebrata</taxon>
        <taxon>Euteleostomi</taxon>
        <taxon>Mammalia</taxon>
        <taxon>Eutheria</taxon>
        <taxon>Laurasiatheria</taxon>
        <taxon>Carnivora</taxon>
        <taxon>Caniformia</taxon>
        <taxon>Canidae</taxon>
        <taxon>Nyctereutes</taxon>
    </lineage>
</organism>
<keyword evidence="2" id="KW-1185">Reference proteome</keyword>
<reference evidence="1" key="1">
    <citation type="submission" date="2020-12" db="EMBL/GenBank/DDBJ databases">
        <authorList>
            <consortium name="Molecular Ecology Group"/>
        </authorList>
    </citation>
    <scope>NUCLEOTIDE SEQUENCE</scope>
    <source>
        <strain evidence="1">TBG_1078</strain>
    </source>
</reference>